<reference evidence="2 3" key="1">
    <citation type="submission" date="2020-04" db="EMBL/GenBank/DDBJ databases">
        <authorList>
            <person name="Pajer P."/>
            <person name="Broz P."/>
        </authorList>
    </citation>
    <scope>NUCLEOTIDE SEQUENCE [LARGE SCALE GENOMIC DNA]</scope>
    <source>
        <strain evidence="3">NRL-ATB46093</strain>
    </source>
</reference>
<dbReference type="Gene3D" id="3.40.50.10540">
    <property type="entry name" value="Crotonobetainyl-coa:carnitine coa-transferase, domain 1"/>
    <property type="match status" value="1"/>
</dbReference>
<accession>A0A7H8Q6I6</accession>
<dbReference type="PANTHER" id="PTHR48207:SF3">
    <property type="entry name" value="SUCCINATE--HYDROXYMETHYLGLUTARATE COA-TRANSFERASE"/>
    <property type="match status" value="1"/>
</dbReference>
<dbReference type="Gene3D" id="3.30.1540.10">
    <property type="entry name" value="formyl-coa transferase, domain 3"/>
    <property type="match status" value="1"/>
</dbReference>
<keyword evidence="1 2" id="KW-0808">Transferase</keyword>
<reference evidence="3" key="2">
    <citation type="submission" date="2020-06" db="EMBL/GenBank/DDBJ databases">
        <title>Isolation of Planomicrobium glaciei.</title>
        <authorList>
            <person name="Malisova L."/>
            <person name="Safrankova R."/>
            <person name="Jakubu V."/>
            <person name="Spanelova P."/>
        </authorList>
    </citation>
    <scope>NUCLEOTIDE SEQUENCE [LARGE SCALE GENOMIC DNA]</scope>
    <source>
        <strain evidence="3">NRL-ATB46093</strain>
    </source>
</reference>
<protein>
    <submittedName>
        <fullName evidence="2">CoA transferase</fullName>
    </submittedName>
</protein>
<dbReference type="AlphaFoldDB" id="A0A7H8Q6I6"/>
<dbReference type="GO" id="GO:0008410">
    <property type="term" value="F:CoA-transferase activity"/>
    <property type="evidence" value="ECO:0007669"/>
    <property type="project" value="TreeGrafter"/>
</dbReference>
<dbReference type="InterPro" id="IPR050483">
    <property type="entry name" value="CoA-transferase_III_domain"/>
</dbReference>
<dbReference type="SUPFAM" id="SSF89796">
    <property type="entry name" value="CoA-transferase family III (CaiB/BaiF)"/>
    <property type="match status" value="1"/>
</dbReference>
<dbReference type="Proteomes" id="UP000509222">
    <property type="component" value="Chromosome"/>
</dbReference>
<dbReference type="InterPro" id="IPR023606">
    <property type="entry name" value="CoA-Trfase_III_dom_1_sf"/>
</dbReference>
<gene>
    <name evidence="2" type="ORF">HF394_02430</name>
</gene>
<organism evidence="2 3">
    <name type="scientific">Planococcus glaciei</name>
    <dbReference type="NCBI Taxonomy" id="459472"/>
    <lineage>
        <taxon>Bacteria</taxon>
        <taxon>Bacillati</taxon>
        <taxon>Bacillota</taxon>
        <taxon>Bacilli</taxon>
        <taxon>Bacillales</taxon>
        <taxon>Caryophanaceae</taxon>
        <taxon>Planococcus</taxon>
    </lineage>
</organism>
<evidence type="ECO:0000313" key="2">
    <source>
        <dbReference type="EMBL" id="QKX49527.1"/>
    </source>
</evidence>
<dbReference type="EMBL" id="CP051177">
    <property type="protein sequence ID" value="QKX49527.1"/>
    <property type="molecule type" value="Genomic_DNA"/>
</dbReference>
<keyword evidence="3" id="KW-1185">Reference proteome</keyword>
<dbReference type="InterPro" id="IPR044855">
    <property type="entry name" value="CoA-Trfase_III_dom3_sf"/>
</dbReference>
<evidence type="ECO:0000313" key="3">
    <source>
        <dbReference type="Proteomes" id="UP000509222"/>
    </source>
</evidence>
<dbReference type="PANTHER" id="PTHR48207">
    <property type="entry name" value="SUCCINATE--HYDROXYMETHYLGLUTARATE COA-TRANSFERASE"/>
    <property type="match status" value="1"/>
</dbReference>
<dbReference type="InterPro" id="IPR003673">
    <property type="entry name" value="CoA-Trfase_fam_III"/>
</dbReference>
<dbReference type="Pfam" id="PF02515">
    <property type="entry name" value="CoA_transf_3"/>
    <property type="match status" value="1"/>
</dbReference>
<proteinExistence type="predicted"/>
<sequence length="384" mass="41967">MLPLEGITVVSLEQAVAAPFATRQLADLGARVIKVERPGGDFARKYDTTVHGMSSIFVWLNRSKESIELDLKEVAGRAALEKLISEADVFVQNLAPGAVGRLGFSPEELRRKYPQLITCGISGYGTDGPYKDKKAYDLLIQCEAGLMSVTGTEDTPSRAGISIADIAAGTYAYSGILTAVIQRYKTGAGTDLEISMLEALGEWMNYPLLYAAYGGQELKRTGASHAGIYPYGPFQVDGEQTVFLAIQNDREWLRFCKSVLGDPELAVDARFESNSVRVKNSAELKGAIEKSFKLLGMHEVEKRLEEACIANAEMKSIKDVLKHPQLLHRNRWQEIDSPVGKLQSLIPPATFKDIGTKMGAVPALGQHTEAILKEFGLVAEEIET</sequence>
<name>A0A7H8Q6I6_9BACL</name>
<evidence type="ECO:0000256" key="1">
    <source>
        <dbReference type="ARBA" id="ARBA00022679"/>
    </source>
</evidence>